<evidence type="ECO:0000313" key="5">
    <source>
        <dbReference type="Proteomes" id="UP001209083"/>
    </source>
</evidence>
<keyword evidence="5" id="KW-1185">Reference proteome</keyword>
<dbReference type="SUPFAM" id="SSF53187">
    <property type="entry name" value="Zn-dependent exopeptidases"/>
    <property type="match status" value="1"/>
</dbReference>
<dbReference type="RefSeq" id="WP_349638992.1">
    <property type="nucleotide sequence ID" value="NZ_CP090958.1"/>
</dbReference>
<dbReference type="InterPro" id="IPR017150">
    <property type="entry name" value="Pept_M20_glutamate_carboxypep"/>
</dbReference>
<dbReference type="PANTHER" id="PTHR43808">
    <property type="entry name" value="ACETYLORNITHINE DEACETYLASE"/>
    <property type="match status" value="1"/>
</dbReference>
<reference evidence="4 5" key="1">
    <citation type="submission" date="2023-05" db="EMBL/GenBank/DDBJ databases">
        <title>Lithophilousrod everest ZFBP1038 complete genpme.</title>
        <authorList>
            <person name="Tian M."/>
        </authorList>
    </citation>
    <scope>NUCLEOTIDE SEQUENCE [LARGE SCALE GENOMIC DNA]</scope>
    <source>
        <strain evidence="4 5">ZFBP1038</strain>
    </source>
</reference>
<name>A0ABY8QTA2_9MICO</name>
<dbReference type="PIRSF" id="PIRSF037238">
    <property type="entry name" value="Carboxypeptidase_G2"/>
    <property type="match status" value="1"/>
</dbReference>
<keyword evidence="2" id="KW-0378">Hydrolase</keyword>
<evidence type="ECO:0000313" key="4">
    <source>
        <dbReference type="EMBL" id="WGW12193.1"/>
    </source>
</evidence>
<proteinExistence type="predicted"/>
<accession>A0ABY8QTA2</accession>
<dbReference type="Gene3D" id="3.30.70.360">
    <property type="match status" value="1"/>
</dbReference>
<evidence type="ECO:0000256" key="2">
    <source>
        <dbReference type="ARBA" id="ARBA00022801"/>
    </source>
</evidence>
<gene>
    <name evidence="4" type="ORF">LWF01_00055</name>
</gene>
<dbReference type="Pfam" id="PF07687">
    <property type="entry name" value="M20_dimer"/>
    <property type="match status" value="1"/>
</dbReference>
<dbReference type="InterPro" id="IPR011650">
    <property type="entry name" value="Peptidase_M20_dimer"/>
</dbReference>
<protein>
    <submittedName>
        <fullName evidence="4">M20/M25/M40 family metallo-hydrolase</fullName>
    </submittedName>
</protein>
<dbReference type="PANTHER" id="PTHR43808:SF9">
    <property type="entry name" value="BLL0789 PROTEIN"/>
    <property type="match status" value="1"/>
</dbReference>
<dbReference type="Pfam" id="PF01546">
    <property type="entry name" value="Peptidase_M20"/>
    <property type="match status" value="1"/>
</dbReference>
<evidence type="ECO:0000256" key="1">
    <source>
        <dbReference type="ARBA" id="ARBA00022723"/>
    </source>
</evidence>
<dbReference type="Proteomes" id="UP001209083">
    <property type="component" value="Chromosome"/>
</dbReference>
<dbReference type="EMBL" id="CP090958">
    <property type="protein sequence ID" value="WGW12193.1"/>
    <property type="molecule type" value="Genomic_DNA"/>
</dbReference>
<dbReference type="Gene3D" id="3.40.630.10">
    <property type="entry name" value="Zn peptidases"/>
    <property type="match status" value="1"/>
</dbReference>
<dbReference type="InterPro" id="IPR036264">
    <property type="entry name" value="Bact_exopeptidase_dim_dom"/>
</dbReference>
<dbReference type="InterPro" id="IPR002933">
    <property type="entry name" value="Peptidase_M20"/>
</dbReference>
<dbReference type="InterPro" id="IPR050072">
    <property type="entry name" value="Peptidase_M20A"/>
</dbReference>
<organism evidence="4 5">
    <name type="scientific">Saxibacter everestensis</name>
    <dbReference type="NCBI Taxonomy" id="2909229"/>
    <lineage>
        <taxon>Bacteria</taxon>
        <taxon>Bacillati</taxon>
        <taxon>Actinomycetota</taxon>
        <taxon>Actinomycetes</taxon>
        <taxon>Micrococcales</taxon>
        <taxon>Brevibacteriaceae</taxon>
        <taxon>Saxibacter</taxon>
    </lineage>
</organism>
<dbReference type="SUPFAM" id="SSF55031">
    <property type="entry name" value="Bacterial exopeptidase dimerisation domain"/>
    <property type="match status" value="1"/>
</dbReference>
<sequence>MQRIDVPDVVTAAGGGRVIGVRLVAGAGRTSASYLPNLADESVSEKFVSSAIDVPDMSAIRDWVTQHLDEVLIDIDRLVRIESFSADKTGLHAALSEVEDLAQRRLGNAAVRMRYDGGAYGDVLRLIYGGVDAEDISEPMLVVSHYDTVWPKGTLANWPIVRHGNEITAPGIFDMKSGLVCGVWALAACKALDVPAAAVEFLFTGDEEVGSPFSQSLIEETARAASGALVLEASINGTMKTGRKGVGIFGLTARGVSAHAGLEPEKGASAVHTLAKLVGELIALARPEIGTTINVGTFNGGTGTNVVAAEARISIDIRLTDPAEMARLDAEFAKLQSSDPRVALLWDGGWNRPPMVVNDKTVVLRDKARAVATGLGYELQDITVGGGSDGNFISAVGCAVLDGLGPGGGGAHATHEHIDVTTIPQQICLIAGLLAR</sequence>
<keyword evidence="1" id="KW-0479">Metal-binding</keyword>
<feature type="domain" description="Peptidase M20 dimerisation" evidence="3">
    <location>
        <begin position="241"/>
        <end position="335"/>
    </location>
</feature>
<evidence type="ECO:0000259" key="3">
    <source>
        <dbReference type="Pfam" id="PF07687"/>
    </source>
</evidence>